<proteinExistence type="inferred from homology"/>
<dbReference type="PANTHER" id="PTHR16040">
    <property type="entry name" value="AUSTRALIN, ISOFORM A-RELATED"/>
    <property type="match status" value="1"/>
</dbReference>
<feature type="domain" description="Borealin C-terminal" evidence="12">
    <location>
        <begin position="483"/>
        <end position="581"/>
    </location>
</feature>
<dbReference type="PANTHER" id="PTHR16040:SF5">
    <property type="entry name" value="BOREALIN-2-RELATED"/>
    <property type="match status" value="1"/>
</dbReference>
<feature type="domain" description="Borealin N-terminal" evidence="11">
    <location>
        <begin position="361"/>
        <end position="403"/>
    </location>
</feature>
<evidence type="ECO:0000259" key="12">
    <source>
        <dbReference type="Pfam" id="PF10512"/>
    </source>
</evidence>
<organism evidence="13 14">
    <name type="scientific">Pelobates cultripes</name>
    <name type="common">Western spadefoot toad</name>
    <dbReference type="NCBI Taxonomy" id="61616"/>
    <lineage>
        <taxon>Eukaryota</taxon>
        <taxon>Metazoa</taxon>
        <taxon>Chordata</taxon>
        <taxon>Craniata</taxon>
        <taxon>Vertebrata</taxon>
        <taxon>Euteleostomi</taxon>
        <taxon>Amphibia</taxon>
        <taxon>Batrachia</taxon>
        <taxon>Anura</taxon>
        <taxon>Pelobatoidea</taxon>
        <taxon>Pelobatidae</taxon>
        <taxon>Pelobates</taxon>
    </lineage>
</organism>
<dbReference type="Pfam" id="PF10512">
    <property type="entry name" value="Borealin"/>
    <property type="match status" value="2"/>
</dbReference>
<dbReference type="Pfam" id="PF10444">
    <property type="entry name" value="Nbl1_Borealin_N"/>
    <property type="match status" value="2"/>
</dbReference>
<dbReference type="GO" id="GO:0000070">
    <property type="term" value="P:mitotic sister chromatid segregation"/>
    <property type="evidence" value="ECO:0007669"/>
    <property type="project" value="TreeGrafter"/>
</dbReference>
<dbReference type="GO" id="GO:0005634">
    <property type="term" value="C:nucleus"/>
    <property type="evidence" value="ECO:0007669"/>
    <property type="project" value="UniProtKB-SubCell"/>
</dbReference>
<evidence type="ECO:0000256" key="5">
    <source>
        <dbReference type="ARBA" id="ARBA00022618"/>
    </source>
</evidence>
<dbReference type="Proteomes" id="UP001295444">
    <property type="component" value="Chromosome 12"/>
</dbReference>
<reference evidence="13" key="1">
    <citation type="submission" date="2022-03" db="EMBL/GenBank/DDBJ databases">
        <authorList>
            <person name="Alioto T."/>
            <person name="Alioto T."/>
            <person name="Gomez Garrido J."/>
        </authorList>
    </citation>
    <scope>NUCLEOTIDE SEQUENCE</scope>
</reference>
<evidence type="ECO:0000256" key="2">
    <source>
        <dbReference type="ARBA" id="ARBA00004584"/>
    </source>
</evidence>
<evidence type="ECO:0000256" key="3">
    <source>
        <dbReference type="ARBA" id="ARBA00009914"/>
    </source>
</evidence>
<feature type="domain" description="Borealin N-terminal" evidence="11">
    <location>
        <begin position="36"/>
        <end position="89"/>
    </location>
</feature>
<dbReference type="InterPro" id="IPR046466">
    <property type="entry name" value="Borealin_C"/>
</dbReference>
<comment type="similarity">
    <text evidence="3">Belongs to the borealin family.</text>
</comment>
<keyword evidence="4" id="KW-0158">Chromosome</keyword>
<evidence type="ECO:0000256" key="9">
    <source>
        <dbReference type="ARBA" id="ARBA00023328"/>
    </source>
</evidence>
<gene>
    <name evidence="13" type="ORF">PECUL_23A012689</name>
</gene>
<dbReference type="EMBL" id="OW240923">
    <property type="protein sequence ID" value="CAH2324326.1"/>
    <property type="molecule type" value="Genomic_DNA"/>
</dbReference>
<dbReference type="AlphaFoldDB" id="A0AAD1TE23"/>
<feature type="compositionally biased region" description="Basic residues" evidence="10">
    <location>
        <begin position="1"/>
        <end position="11"/>
    </location>
</feature>
<keyword evidence="9" id="KW-0137">Centromere</keyword>
<name>A0AAD1TE23_PELCU</name>
<evidence type="ECO:0000256" key="8">
    <source>
        <dbReference type="ARBA" id="ARBA00023306"/>
    </source>
</evidence>
<keyword evidence="7" id="KW-0539">Nucleus</keyword>
<evidence type="ECO:0000256" key="7">
    <source>
        <dbReference type="ARBA" id="ARBA00023242"/>
    </source>
</evidence>
<evidence type="ECO:0000256" key="6">
    <source>
        <dbReference type="ARBA" id="ARBA00022776"/>
    </source>
</evidence>
<evidence type="ECO:0000256" key="10">
    <source>
        <dbReference type="SAM" id="MobiDB-lite"/>
    </source>
</evidence>
<dbReference type="InterPro" id="IPR018867">
    <property type="entry name" value="Cell_div_borealin"/>
</dbReference>
<keyword evidence="6" id="KW-0498">Mitosis</keyword>
<keyword evidence="5" id="KW-0132">Cell division</keyword>
<accession>A0AAD1TE23</accession>
<feature type="domain" description="Borealin C-terminal" evidence="12">
    <location>
        <begin position="170"/>
        <end position="280"/>
    </location>
</feature>
<dbReference type="Gene3D" id="6.10.250.1900">
    <property type="match status" value="2"/>
</dbReference>
<feature type="region of interest" description="Disordered" evidence="10">
    <location>
        <begin position="1"/>
        <end position="21"/>
    </location>
</feature>
<dbReference type="GO" id="GO:0032133">
    <property type="term" value="C:chromosome passenger complex"/>
    <property type="evidence" value="ECO:0007669"/>
    <property type="project" value="TreeGrafter"/>
</dbReference>
<dbReference type="GO" id="GO:0051301">
    <property type="term" value="P:cell division"/>
    <property type="evidence" value="ECO:0007669"/>
    <property type="project" value="UniProtKB-KW"/>
</dbReference>
<evidence type="ECO:0000256" key="1">
    <source>
        <dbReference type="ARBA" id="ARBA00004123"/>
    </source>
</evidence>
<dbReference type="GO" id="GO:0051233">
    <property type="term" value="C:spindle midzone"/>
    <property type="evidence" value="ECO:0007669"/>
    <property type="project" value="TreeGrafter"/>
</dbReference>
<evidence type="ECO:0000313" key="14">
    <source>
        <dbReference type="Proteomes" id="UP001295444"/>
    </source>
</evidence>
<comment type="subcellular location">
    <subcellularLocation>
        <location evidence="2">Chromosome</location>
        <location evidence="2">Centromere</location>
    </subcellularLocation>
    <subcellularLocation>
        <location evidence="1">Nucleus</location>
    </subcellularLocation>
</comment>
<dbReference type="GO" id="GO:0000775">
    <property type="term" value="C:chromosome, centromeric region"/>
    <property type="evidence" value="ECO:0007669"/>
    <property type="project" value="UniProtKB-SubCell"/>
</dbReference>
<dbReference type="Gene3D" id="6.10.140.560">
    <property type="match status" value="1"/>
</dbReference>
<evidence type="ECO:0000313" key="13">
    <source>
        <dbReference type="EMBL" id="CAH2324326.1"/>
    </source>
</evidence>
<evidence type="ECO:0000259" key="11">
    <source>
        <dbReference type="Pfam" id="PF10444"/>
    </source>
</evidence>
<dbReference type="InterPro" id="IPR018851">
    <property type="entry name" value="Borealin_N"/>
</dbReference>
<sequence>MPTKRNRKRVGSKSSDSGVQKGKYDVMQEKKNDIIHLFMKDFVQHGKDKMDELRRELQSLIPTAEKALDVELMKMPLTIRQMKFGDYLKFIGDESAVTEAALKLDCINDIPQSKLRKSSKKVVKVSTTGHPEQDKVPTTAAKDRTVQKVLKSKSLVSLTGKPTKKTHSLTSSVSATPIDKATKKGLTTDRITRTTARLHSWCLSRTPATPLLRPSRSATTLSFGDHLLSDHIPCVKIPLADGQSVCSAGDDLKHLNVELLRNDTVLQIHALVGQLTNLCAKASNQNGNMPFGIRHGMERLNKASNTSLRSGGTEESSVDIFVHKDLVKLVSRNFLTMTQSPDNFDLDPLKRMVMEKVQEGKDKMDELRRELQSLIPTAEKALDVELMKMPWTIRQMKFGDYLKFIGDESAVTEAALKLDCLNDIPQSKLRKNSKKVVKVSTAGHPEQDKVPTTAAKDRTVQKVLKSKSLVSLTSKPTKKTHSLTRSVSATPIDKATKKVLATDRITRTTARLYRTPATPLLRPSRSATTLSFGDHLLSDHIPCVKIPLADGQSVCSAGDDLEHLNIELLRNDTVLQIHALVYEALGTVRPTQGGTGTVLNTPVGMAHRGDEGGPPSCLGGGLGVPTVATQTGHTGDWDGHLGTLDASRAASAFRHLLGEEGDTG</sequence>
<keyword evidence="14" id="KW-1185">Reference proteome</keyword>
<keyword evidence="8" id="KW-0131">Cell cycle</keyword>
<evidence type="ECO:0000256" key="4">
    <source>
        <dbReference type="ARBA" id="ARBA00022454"/>
    </source>
</evidence>
<protein>
    <submittedName>
        <fullName evidence="13">Borealin-2-like isoform X2</fullName>
    </submittedName>
</protein>